<evidence type="ECO:0000256" key="1">
    <source>
        <dbReference type="SAM" id="MobiDB-lite"/>
    </source>
</evidence>
<dbReference type="PROSITE" id="PS50943">
    <property type="entry name" value="HTH_CROC1"/>
    <property type="match status" value="1"/>
</dbReference>
<dbReference type="SUPFAM" id="SSF47413">
    <property type="entry name" value="lambda repressor-like DNA-binding domains"/>
    <property type="match status" value="1"/>
</dbReference>
<dbReference type="Gene3D" id="1.10.260.40">
    <property type="entry name" value="lambda repressor-like DNA-binding domains"/>
    <property type="match status" value="1"/>
</dbReference>
<dbReference type="RefSeq" id="WP_318783510.1">
    <property type="nucleotide sequence ID" value="NZ_JADBEB010000001.1"/>
</dbReference>
<evidence type="ECO:0000313" key="3">
    <source>
        <dbReference type="EMBL" id="MBE1490700.1"/>
    </source>
</evidence>
<keyword evidence="4" id="KW-1185">Reference proteome</keyword>
<evidence type="ECO:0000259" key="2">
    <source>
        <dbReference type="PROSITE" id="PS50943"/>
    </source>
</evidence>
<dbReference type="InterPro" id="IPR010982">
    <property type="entry name" value="Lambda_DNA-bd_dom_sf"/>
</dbReference>
<evidence type="ECO:0000313" key="4">
    <source>
        <dbReference type="Proteomes" id="UP000649753"/>
    </source>
</evidence>
<feature type="domain" description="HTH cro/C1-type" evidence="2">
    <location>
        <begin position="136"/>
        <end position="191"/>
    </location>
</feature>
<feature type="region of interest" description="Disordered" evidence="1">
    <location>
        <begin position="66"/>
        <end position="89"/>
    </location>
</feature>
<sequence>MIVRRAGMADVAVLAELRGIDGDKLRAYAGWVAAHAETHLPFVAEIDGHVVGAAWLLVTERLPSNESLRQPVPGGQPARSNVSRPGEAGVDLSTSVVGRSAGRLVVRACTTTGGRAGYRPVMTPRPSGDPGIGERIRARRLLRSWSIRYAASRAGISHATWSRIERGRQAADNRFTLADIAAALDCAPAELTGVPVPAADRDVVAAHAEVHAIRQALVDTDLSEPGARPSTSVTELARTVALVDTLRQACDYAGAARLMPNLLRDLHAETAGPDRAVALRLLCDVTFIASSVLRNLGRPADAWLGAERCRDAAEATDDVTLRGYAAYARASAAAACGSYQRGLALAERAVDELRGHTGQAGVGEVRGSLLLICALASRGRGRLDDSRAWSAEAAELAGRTGETSTMGLYFGPTNVAIWQIGIEADGGDPGQAAQIARATNPAAIPVGFRQVFYYADTARALTRLRGRDREAIRFLLTAERVAPQHVHTSALAHETTRALLDRSNRRAGGTELRGLAERLQITA</sequence>
<dbReference type="GO" id="GO:0003677">
    <property type="term" value="F:DNA binding"/>
    <property type="evidence" value="ECO:0007669"/>
    <property type="project" value="InterPro"/>
</dbReference>
<organism evidence="3 4">
    <name type="scientific">Plantactinospora soyae</name>
    <dbReference type="NCBI Taxonomy" id="1544732"/>
    <lineage>
        <taxon>Bacteria</taxon>
        <taxon>Bacillati</taxon>
        <taxon>Actinomycetota</taxon>
        <taxon>Actinomycetes</taxon>
        <taxon>Micromonosporales</taxon>
        <taxon>Micromonosporaceae</taxon>
        <taxon>Plantactinospora</taxon>
    </lineage>
</organism>
<dbReference type="AlphaFoldDB" id="A0A927MBS4"/>
<dbReference type="CDD" id="cd00093">
    <property type="entry name" value="HTH_XRE"/>
    <property type="match status" value="1"/>
</dbReference>
<gene>
    <name evidence="3" type="ORF">H4W31_006338</name>
</gene>
<comment type="caution">
    <text evidence="3">The sequence shown here is derived from an EMBL/GenBank/DDBJ whole genome shotgun (WGS) entry which is preliminary data.</text>
</comment>
<protein>
    <submittedName>
        <fullName evidence="3">Transcriptional regulator with XRE-family HTH domain</fullName>
    </submittedName>
</protein>
<proteinExistence type="predicted"/>
<accession>A0A927MBS4</accession>
<dbReference type="Proteomes" id="UP000649753">
    <property type="component" value="Unassembled WGS sequence"/>
</dbReference>
<dbReference type="Pfam" id="PF13560">
    <property type="entry name" value="HTH_31"/>
    <property type="match status" value="1"/>
</dbReference>
<name>A0A927MBS4_9ACTN</name>
<dbReference type="SMART" id="SM00530">
    <property type="entry name" value="HTH_XRE"/>
    <property type="match status" value="1"/>
</dbReference>
<dbReference type="EMBL" id="JADBEB010000001">
    <property type="protein sequence ID" value="MBE1490700.1"/>
    <property type="molecule type" value="Genomic_DNA"/>
</dbReference>
<reference evidence="3" key="1">
    <citation type="submission" date="2020-10" db="EMBL/GenBank/DDBJ databases">
        <title>Sequencing the genomes of 1000 actinobacteria strains.</title>
        <authorList>
            <person name="Klenk H.-P."/>
        </authorList>
    </citation>
    <scope>NUCLEOTIDE SEQUENCE</scope>
    <source>
        <strain evidence="3">DSM 46832</strain>
    </source>
</reference>
<dbReference type="InterPro" id="IPR001387">
    <property type="entry name" value="Cro/C1-type_HTH"/>
</dbReference>